<dbReference type="GO" id="GO:0031956">
    <property type="term" value="F:medium-chain fatty acid-CoA ligase activity"/>
    <property type="evidence" value="ECO:0007669"/>
    <property type="project" value="TreeGrafter"/>
</dbReference>
<evidence type="ECO:0000313" key="3">
    <source>
        <dbReference type="Proteomes" id="UP000078454"/>
    </source>
</evidence>
<dbReference type="OrthoDB" id="9762242at2"/>
<sequence>MSTFWNLSHHKELKAVVLTDHNGMTYGELQQRVDDFKAMLPSSTNKQLGLLLCSNDTATLVAYLACLQAGHAVMLVDGQLEQTLLEKIVYSYKPNWIASPYTEHTFEGYHQSSSVLWVEERSSYPALPGIHTDLAVLLSTSGTTGSAKFVRLSYRNLQANALSIASYLQLDETERGITTLPFQYSYGLSVINSHLLVGGTLIMTNASIVSKEFWILFKEQEATSLAGVPYTYQMLQRLRFGSMQLPSLRYFTQAGGRLAPNLVQAFRQISVETGRRFYVMYGQTEATARMSYVPPEQLVDKADSVGIAIPNGTFWIDEETSELIYEGSNVMLGYAEAREDLTRGDELQGRLHTGDVAYRDEDGYIYIKGRIKRFIKLFGLRINLDEIEKQIETEFSLPVACTGDDDYLIIFTENETNAEQIRVYIRQLYKLHPTSFSVRTVPVLPRLDNGKMNYMKLKDMMS</sequence>
<dbReference type="InterPro" id="IPR000873">
    <property type="entry name" value="AMP-dep_synth/lig_dom"/>
</dbReference>
<gene>
    <name evidence="2" type="ORF">A8708_33945</name>
</gene>
<dbReference type="PANTHER" id="PTHR43201:SF32">
    <property type="entry name" value="2-SUCCINYLBENZOATE--COA LIGASE, CHLOROPLASTIC_PEROXISOMAL"/>
    <property type="match status" value="1"/>
</dbReference>
<dbReference type="SUPFAM" id="SSF56801">
    <property type="entry name" value="Acetyl-CoA synthetase-like"/>
    <property type="match status" value="1"/>
</dbReference>
<dbReference type="Pfam" id="PF00501">
    <property type="entry name" value="AMP-binding"/>
    <property type="match status" value="1"/>
</dbReference>
<dbReference type="STRING" id="1850517.A8708_33945"/>
<accession>A0A197ZZ70</accession>
<reference evidence="2 3" key="1">
    <citation type="submission" date="2016-05" db="EMBL/GenBank/DDBJ databases">
        <title>Paenibacillus sp. 1ZS3-15 nov., isolated from the rhizosphere soil.</title>
        <authorList>
            <person name="Zhang X.X."/>
            <person name="Zhang J."/>
        </authorList>
    </citation>
    <scope>NUCLEOTIDE SEQUENCE [LARGE SCALE GENOMIC DNA]</scope>
    <source>
        <strain evidence="2 3">1ZS3-15</strain>
    </source>
</reference>
<name>A0A197ZZ70_9BACL</name>
<dbReference type="EMBL" id="LYPB01000089">
    <property type="protein sequence ID" value="OAS14504.1"/>
    <property type="molecule type" value="Genomic_DNA"/>
</dbReference>
<dbReference type="RefSeq" id="WP_068669675.1">
    <property type="nucleotide sequence ID" value="NZ_LYPB01000089.1"/>
</dbReference>
<dbReference type="AlphaFoldDB" id="A0A197ZZ70"/>
<protein>
    <recommendedName>
        <fullName evidence="1">AMP-dependent synthetase/ligase domain-containing protein</fullName>
    </recommendedName>
</protein>
<organism evidence="2 3">
    <name type="scientific">Paenibacillus oryzisoli</name>
    <dbReference type="NCBI Taxonomy" id="1850517"/>
    <lineage>
        <taxon>Bacteria</taxon>
        <taxon>Bacillati</taxon>
        <taxon>Bacillota</taxon>
        <taxon>Bacilli</taxon>
        <taxon>Bacillales</taxon>
        <taxon>Paenibacillaceae</taxon>
        <taxon>Paenibacillus</taxon>
    </lineage>
</organism>
<dbReference type="InterPro" id="IPR042099">
    <property type="entry name" value="ANL_N_sf"/>
</dbReference>
<dbReference type="Gene3D" id="3.40.50.12780">
    <property type="entry name" value="N-terminal domain of ligase-like"/>
    <property type="match status" value="1"/>
</dbReference>
<comment type="caution">
    <text evidence="2">The sequence shown here is derived from an EMBL/GenBank/DDBJ whole genome shotgun (WGS) entry which is preliminary data.</text>
</comment>
<feature type="domain" description="AMP-dependent synthetase/ligase" evidence="1">
    <location>
        <begin position="9"/>
        <end position="334"/>
    </location>
</feature>
<proteinExistence type="predicted"/>
<dbReference type="PANTHER" id="PTHR43201">
    <property type="entry name" value="ACYL-COA SYNTHETASE"/>
    <property type="match status" value="1"/>
</dbReference>
<evidence type="ECO:0000259" key="1">
    <source>
        <dbReference type="Pfam" id="PF00501"/>
    </source>
</evidence>
<dbReference type="GO" id="GO:0006631">
    <property type="term" value="P:fatty acid metabolic process"/>
    <property type="evidence" value="ECO:0007669"/>
    <property type="project" value="TreeGrafter"/>
</dbReference>
<evidence type="ECO:0000313" key="2">
    <source>
        <dbReference type="EMBL" id="OAS14504.1"/>
    </source>
</evidence>
<dbReference type="Proteomes" id="UP000078454">
    <property type="component" value="Unassembled WGS sequence"/>
</dbReference>
<keyword evidence="3" id="KW-1185">Reference proteome</keyword>